<gene>
    <name evidence="1" type="ORF">F4821DRAFT_238584</name>
</gene>
<reference evidence="1 2" key="1">
    <citation type="journal article" date="2022" name="New Phytol.">
        <title>Ecological generalism drives hyperdiversity of secondary metabolite gene clusters in xylarialean endophytes.</title>
        <authorList>
            <person name="Franco M.E.E."/>
            <person name="Wisecaver J.H."/>
            <person name="Arnold A.E."/>
            <person name="Ju Y.M."/>
            <person name="Slot J.C."/>
            <person name="Ahrendt S."/>
            <person name="Moore L.P."/>
            <person name="Eastman K.E."/>
            <person name="Scott K."/>
            <person name="Konkel Z."/>
            <person name="Mondo S.J."/>
            <person name="Kuo A."/>
            <person name="Hayes R.D."/>
            <person name="Haridas S."/>
            <person name="Andreopoulos B."/>
            <person name="Riley R."/>
            <person name="LaButti K."/>
            <person name="Pangilinan J."/>
            <person name="Lipzen A."/>
            <person name="Amirebrahimi M."/>
            <person name="Yan J."/>
            <person name="Adam C."/>
            <person name="Keymanesh K."/>
            <person name="Ng V."/>
            <person name="Louie K."/>
            <person name="Northen T."/>
            <person name="Drula E."/>
            <person name="Henrissat B."/>
            <person name="Hsieh H.M."/>
            <person name="Youens-Clark K."/>
            <person name="Lutzoni F."/>
            <person name="Miadlikowska J."/>
            <person name="Eastwood D.C."/>
            <person name="Hamelin R.C."/>
            <person name="Grigoriev I.V."/>
            <person name="U'Ren J.M."/>
        </authorList>
    </citation>
    <scope>NUCLEOTIDE SEQUENCE [LARGE SCALE GENOMIC DNA]</scope>
    <source>
        <strain evidence="1 2">ER1909</strain>
    </source>
</reference>
<comment type="caution">
    <text evidence="1">The sequence shown here is derived from an EMBL/GenBank/DDBJ whole genome shotgun (WGS) entry which is preliminary data.</text>
</comment>
<sequence length="1144" mass="126686">MSIMNGQNAWPPPQQSHAVGKRPFRHFDNAYSQSNDATDNSVASVPEAPDIDEDRVRSHFAEIYRRDEERIAQMFAPDGSVNRQIIESWRRPANTLTLPPTTDHTVEERPAKRVKRVIDEDDYGDDDDEDEDEDDVTTNTTHFNSLKSKAASAAATAAAKGLPSPTKSGSSPIASAPSPYDKAKEDASQASQASQAQAKNSEDARKLLEEARKDTEEAAKRSFHTIFYTLENDRAAMLEQQQLEESEKQLQAEMDKNTSNNTSGGTSAENHGSLSSTNLGASSLTLKHLIARIDMKRNMVHASDAELRTLMNEVRKNRSKWASEENVNQEELYEALEKVLSELKAHTEYSTPFLQRVNKKDAPDYHNFIKQPMDLGSMTKKLKSLTYKSKADFITDLNLIWDNCLKYNQEMSHPLRRMANGMRKEAEKLIPLIPDLVIRPRAEVEAEERRKQNGGDDDAGDDSDDEPIMSSRGRTAGGAKGTKSRKAHSDQKEGTPNMEQKPVLQLNGLLAKAHREGSELDGSNGFATPPIGGSMTPSGINGHSGVGSNVDAMDIDGPELNGMALGQALNEAAQQAFEDEEYKIWKQVTKKDRALITKERFQLFNNKKLNVDEPALLRTKAGMRRFLRSQQQAEAIGLAGHNQDSSAGAAKETKATETLAEGMEEDEEKVIPDYYEPQSIVPDIPPRLQWVEDDEGQVINQHEEFLHTLPSGYFTAPKSSLTQKFDANLKQIQETRKVCSKIGVIKQMQLQTQVYANQFPKYNPEPFHEADVQPHVTYGDDIVMAPEVCRAALQRSVAKIFYHAGFEELQPSAMDTITDIAADYFGKFVKTFNTYTEVEMKDPSPEFVQRGFTAQPRYSDEEAILHTLAEGGNSIESLESYAKDEVERAGHKLSGIHERMKSHLTELLRPAVSEAGQDGAAAFRDGSDQFIGGDFAEELGEDFFGFKELGLAGEMGGMLSVPLHLLQSRVRNQYQVQNPTEGPSDTVLFNDLSPAEPVTKENIQEQIGLVKNFFLAKLHANGDTPLVEDEDLPVKQRRPRPRLGATGKIVSPQKRPPKEQNAINKKKKKEEARAAEAKAAGNNAEKGGSKKKSISMPNGTGPANGAPQPAAPPMERVESTQSQGNNSQTDKDENGMISPESLER</sequence>
<accession>A0ACC0D0X9</accession>
<dbReference type="Proteomes" id="UP001497680">
    <property type="component" value="Unassembled WGS sequence"/>
</dbReference>
<evidence type="ECO:0000313" key="1">
    <source>
        <dbReference type="EMBL" id="KAI6086370.1"/>
    </source>
</evidence>
<protein>
    <submittedName>
        <fullName evidence="1">Uncharacterized protein</fullName>
    </submittedName>
</protein>
<organism evidence="1 2">
    <name type="scientific">Hypoxylon rubiginosum</name>
    <dbReference type="NCBI Taxonomy" id="110542"/>
    <lineage>
        <taxon>Eukaryota</taxon>
        <taxon>Fungi</taxon>
        <taxon>Dikarya</taxon>
        <taxon>Ascomycota</taxon>
        <taxon>Pezizomycotina</taxon>
        <taxon>Sordariomycetes</taxon>
        <taxon>Xylariomycetidae</taxon>
        <taxon>Xylariales</taxon>
        <taxon>Hypoxylaceae</taxon>
        <taxon>Hypoxylon</taxon>
    </lineage>
</organism>
<dbReference type="EMBL" id="MU394316">
    <property type="protein sequence ID" value="KAI6086370.1"/>
    <property type="molecule type" value="Genomic_DNA"/>
</dbReference>
<name>A0ACC0D0X9_9PEZI</name>
<keyword evidence="2" id="KW-1185">Reference proteome</keyword>
<evidence type="ECO:0000313" key="2">
    <source>
        <dbReference type="Proteomes" id="UP001497680"/>
    </source>
</evidence>
<proteinExistence type="predicted"/>